<evidence type="ECO:0000313" key="2">
    <source>
        <dbReference type="EMBL" id="CAD7442415.1"/>
    </source>
</evidence>
<accession>A0A7R9EWN7</accession>
<feature type="compositionally biased region" description="Pro residues" evidence="1">
    <location>
        <begin position="85"/>
        <end position="101"/>
    </location>
</feature>
<dbReference type="AlphaFoldDB" id="A0A7R9EWN7"/>
<sequence length="113" mass="12542">MMTWLFSKEIENYQPRGSNGPRHRLQWTGLMMTPGTTDSTASEEDGAPPPLPQKTREADYCNLPDDVDRESESIRAPATPRIRNKPPPPPEPLEGSTPPHPPPKKPPLKPPTS</sequence>
<proteinExistence type="predicted"/>
<feature type="region of interest" description="Disordered" evidence="1">
    <location>
        <begin position="29"/>
        <end position="113"/>
    </location>
</feature>
<name>A0A7R9EWN7_9NEOP</name>
<organism evidence="2">
    <name type="scientific">Timema bartmani</name>
    <dbReference type="NCBI Taxonomy" id="61472"/>
    <lineage>
        <taxon>Eukaryota</taxon>
        <taxon>Metazoa</taxon>
        <taxon>Ecdysozoa</taxon>
        <taxon>Arthropoda</taxon>
        <taxon>Hexapoda</taxon>
        <taxon>Insecta</taxon>
        <taxon>Pterygota</taxon>
        <taxon>Neoptera</taxon>
        <taxon>Polyneoptera</taxon>
        <taxon>Phasmatodea</taxon>
        <taxon>Timematodea</taxon>
        <taxon>Timematoidea</taxon>
        <taxon>Timematidae</taxon>
        <taxon>Timema</taxon>
    </lineage>
</organism>
<dbReference type="EMBL" id="OD565710">
    <property type="protein sequence ID" value="CAD7442415.1"/>
    <property type="molecule type" value="Genomic_DNA"/>
</dbReference>
<protein>
    <submittedName>
        <fullName evidence="2">Uncharacterized protein</fullName>
    </submittedName>
</protein>
<evidence type="ECO:0000256" key="1">
    <source>
        <dbReference type="SAM" id="MobiDB-lite"/>
    </source>
</evidence>
<reference evidence="2" key="1">
    <citation type="submission" date="2020-11" db="EMBL/GenBank/DDBJ databases">
        <authorList>
            <person name="Tran Van P."/>
        </authorList>
    </citation>
    <scope>NUCLEOTIDE SEQUENCE</scope>
</reference>
<gene>
    <name evidence="2" type="ORF">TBIB3V08_LOCUS4846</name>
</gene>